<dbReference type="KEGG" id="lgi:LOTGIDRAFT_124430"/>
<feature type="non-terminal residue" evidence="6">
    <location>
        <position position="1"/>
    </location>
</feature>
<proteinExistence type="predicted"/>
<dbReference type="HOGENOM" id="CLU_047129_1_0_1"/>
<dbReference type="RefSeq" id="XP_009059415.1">
    <property type="nucleotide sequence ID" value="XM_009061167.1"/>
</dbReference>
<comment type="subcellular location">
    <subcellularLocation>
        <location evidence="1">Secreted</location>
    </subcellularLocation>
</comment>
<keyword evidence="3" id="KW-0732">Signal</keyword>
<keyword evidence="2" id="KW-0964">Secreted</keyword>
<dbReference type="SUPFAM" id="SSF82895">
    <property type="entry name" value="TSP-1 type 1 repeat"/>
    <property type="match status" value="2"/>
</dbReference>
<dbReference type="PRINTS" id="PR01705">
    <property type="entry name" value="TSP1REPEAT"/>
</dbReference>
<evidence type="ECO:0000256" key="2">
    <source>
        <dbReference type="ARBA" id="ARBA00022525"/>
    </source>
</evidence>
<keyword evidence="5" id="KW-1015">Disulfide bond</keyword>
<dbReference type="FunFam" id="2.20.100.10:FF:000007">
    <property type="entry name" value="Thrombospondin 1"/>
    <property type="match status" value="2"/>
</dbReference>
<dbReference type="PROSITE" id="PS50092">
    <property type="entry name" value="TSP1"/>
    <property type="match status" value="2"/>
</dbReference>
<dbReference type="Gene3D" id="2.20.100.10">
    <property type="entry name" value="Thrombospondin type-1 (TSP1) repeat"/>
    <property type="match status" value="2"/>
</dbReference>
<dbReference type="InterPro" id="IPR000884">
    <property type="entry name" value="TSP1_rpt"/>
</dbReference>
<dbReference type="SMART" id="SM00209">
    <property type="entry name" value="TSP1"/>
    <property type="match status" value="2"/>
</dbReference>
<dbReference type="CTD" id="20232359"/>
<protein>
    <submittedName>
        <fullName evidence="6">Uncharacterized protein</fullName>
    </submittedName>
</protein>
<keyword evidence="4" id="KW-0677">Repeat</keyword>
<keyword evidence="7" id="KW-1185">Reference proteome</keyword>
<evidence type="ECO:0000256" key="5">
    <source>
        <dbReference type="ARBA" id="ARBA00023157"/>
    </source>
</evidence>
<dbReference type="Proteomes" id="UP000030746">
    <property type="component" value="Unassembled WGS sequence"/>
</dbReference>
<dbReference type="Pfam" id="PF00090">
    <property type="entry name" value="TSP_1"/>
    <property type="match status" value="2"/>
</dbReference>
<gene>
    <name evidence="6" type="ORF">LOTGIDRAFT_124430</name>
</gene>
<evidence type="ECO:0000313" key="7">
    <source>
        <dbReference type="Proteomes" id="UP000030746"/>
    </source>
</evidence>
<dbReference type="InterPro" id="IPR052065">
    <property type="entry name" value="Compl_asym_regulator"/>
</dbReference>
<organism evidence="6 7">
    <name type="scientific">Lottia gigantea</name>
    <name type="common">Giant owl limpet</name>
    <dbReference type="NCBI Taxonomy" id="225164"/>
    <lineage>
        <taxon>Eukaryota</taxon>
        <taxon>Metazoa</taxon>
        <taxon>Spiralia</taxon>
        <taxon>Lophotrochozoa</taxon>
        <taxon>Mollusca</taxon>
        <taxon>Gastropoda</taxon>
        <taxon>Patellogastropoda</taxon>
        <taxon>Lottioidea</taxon>
        <taxon>Lottiidae</taxon>
        <taxon>Lottia</taxon>
    </lineage>
</organism>
<dbReference type="EMBL" id="KB202518">
    <property type="protein sequence ID" value="ESO89943.1"/>
    <property type="molecule type" value="Genomic_DNA"/>
</dbReference>
<evidence type="ECO:0000256" key="3">
    <source>
        <dbReference type="ARBA" id="ARBA00022729"/>
    </source>
</evidence>
<dbReference type="OrthoDB" id="6273859at2759"/>
<dbReference type="InterPro" id="IPR036383">
    <property type="entry name" value="TSP1_rpt_sf"/>
</dbReference>
<dbReference type="PANTHER" id="PTHR22906">
    <property type="entry name" value="PROPERDIN"/>
    <property type="match status" value="1"/>
</dbReference>
<evidence type="ECO:0000256" key="1">
    <source>
        <dbReference type="ARBA" id="ARBA00004613"/>
    </source>
</evidence>
<name>V3ZFL3_LOTGI</name>
<dbReference type="OMA" id="CAPLACI"/>
<evidence type="ECO:0000256" key="4">
    <source>
        <dbReference type="ARBA" id="ARBA00022737"/>
    </source>
</evidence>
<dbReference type="PANTHER" id="PTHR22906:SF43">
    <property type="entry name" value="PROPERDIN"/>
    <property type="match status" value="1"/>
</dbReference>
<dbReference type="AlphaFoldDB" id="V3ZFL3"/>
<evidence type="ECO:0000313" key="6">
    <source>
        <dbReference type="EMBL" id="ESO89943.1"/>
    </source>
</evidence>
<reference evidence="6 7" key="1">
    <citation type="journal article" date="2013" name="Nature">
        <title>Insights into bilaterian evolution from three spiralian genomes.</title>
        <authorList>
            <person name="Simakov O."/>
            <person name="Marletaz F."/>
            <person name="Cho S.J."/>
            <person name="Edsinger-Gonzales E."/>
            <person name="Havlak P."/>
            <person name="Hellsten U."/>
            <person name="Kuo D.H."/>
            <person name="Larsson T."/>
            <person name="Lv J."/>
            <person name="Arendt D."/>
            <person name="Savage R."/>
            <person name="Osoegawa K."/>
            <person name="de Jong P."/>
            <person name="Grimwood J."/>
            <person name="Chapman J.A."/>
            <person name="Shapiro H."/>
            <person name="Aerts A."/>
            <person name="Otillar R.P."/>
            <person name="Terry A.Y."/>
            <person name="Boore J.L."/>
            <person name="Grigoriev I.V."/>
            <person name="Lindberg D.R."/>
            <person name="Seaver E.C."/>
            <person name="Weisblat D.A."/>
            <person name="Putnam N.H."/>
            <person name="Rokhsar D.S."/>
        </authorList>
    </citation>
    <scope>NUCLEOTIDE SEQUENCE [LARGE SCALE GENOMIC DNA]</scope>
</reference>
<dbReference type="STRING" id="225164.V3ZFL3"/>
<dbReference type="GeneID" id="20232359"/>
<accession>V3ZFL3</accession>
<sequence>DGNWGPWFPWHPCSSSCGGGTRIRQRKCNYPPPAYNGKNCEGLAEEDDECNIDDCPEDGGFSLWSNWGQCDVTCGGGYKARTRACDSPPPLYGGKDCEGEREELKRCNAARPCPGTKC</sequence>